<sequence length="196" mass="22809">MVLEGLKYRFYQITSMDFLGKEGEKAAEAVENLSERIEDLESHLNALDNAVQDTKEESRETDLKVSRENRERLIQLEEMVKKLTDIQKKNLDDVNSERSRQSRIEAKIDRVKEQMNDVEEGQAELRSRVEKVEDKLFSMERELGSEIELNQSRIDSKISESQFESEKKDLKTQISRLKTSLNAIADELDDGKIRVE</sequence>
<proteinExistence type="predicted"/>
<gene>
    <name evidence="2" type="ORF">LC1Nh_0298</name>
</gene>
<dbReference type="EMBL" id="CP040089">
    <property type="protein sequence ID" value="QGA80201.1"/>
    <property type="molecule type" value="Genomic_DNA"/>
</dbReference>
<dbReference type="AlphaFoldDB" id="A0A5Q0UFP7"/>
<evidence type="ECO:0000256" key="1">
    <source>
        <dbReference type="SAM" id="Coils"/>
    </source>
</evidence>
<evidence type="ECO:0000313" key="2">
    <source>
        <dbReference type="EMBL" id="QGA80201.1"/>
    </source>
</evidence>
<protein>
    <submittedName>
        <fullName evidence="2">Uncharacterized protein</fullName>
    </submittedName>
</protein>
<evidence type="ECO:0000313" key="3">
    <source>
        <dbReference type="Proteomes" id="UP000377803"/>
    </source>
</evidence>
<reference evidence="3" key="1">
    <citation type="submission" date="2019-05" db="EMBL/GenBank/DDBJ databases">
        <title>Candidatus Nanohalobium constans, a novel model system to study the DPANN nano-sized archaea: genomic and physiological characterization of a nanoarchaeon co-cultured with its chitinotrophic host.</title>
        <authorList>
            <person name="La Cono V."/>
            <person name="Arcadi E."/>
            <person name="Crisafi F."/>
            <person name="Denaro R."/>
            <person name="La Spada G."/>
            <person name="Messina E."/>
            <person name="Smedile F."/>
            <person name="Toshchakov S.V."/>
            <person name="Shevchenko M.A."/>
            <person name="Golyshin P.N."/>
            <person name="Golyshina O.V."/>
            <person name="Ferrer M."/>
            <person name="Rohde M."/>
            <person name="Mushegian A."/>
            <person name="Sorokin D.Y."/>
            <person name="Giuliano L."/>
            <person name="Yakimov M.M."/>
        </authorList>
    </citation>
    <scope>NUCLEOTIDE SEQUENCE [LARGE SCALE GENOMIC DNA]</scope>
    <source>
        <strain evidence="3">LC1Nh</strain>
    </source>
</reference>
<organism evidence="2 3">
    <name type="scientific">Candidatus Nanohalobium constans</name>
    <dbReference type="NCBI Taxonomy" id="2565781"/>
    <lineage>
        <taxon>Archaea</taxon>
        <taxon>Candidatus Nanohalarchaeota</taxon>
        <taxon>Candidatus Nanohalobia</taxon>
        <taxon>Candidatus Nanohalobiales</taxon>
        <taxon>Candidatus Nanohalobiaceae</taxon>
        <taxon>Candidatus Nanohalobium</taxon>
    </lineage>
</organism>
<dbReference type="Proteomes" id="UP000377803">
    <property type="component" value="Chromosome"/>
</dbReference>
<feature type="coiled-coil region" evidence="1">
    <location>
        <begin position="23"/>
        <end position="57"/>
    </location>
</feature>
<accession>A0A5Q0UFP7</accession>
<dbReference type="Gene3D" id="1.10.287.1490">
    <property type="match status" value="1"/>
</dbReference>
<name>A0A5Q0UFP7_9ARCH</name>
<feature type="coiled-coil region" evidence="1">
    <location>
        <begin position="101"/>
        <end position="142"/>
    </location>
</feature>
<keyword evidence="3" id="KW-1185">Reference proteome</keyword>
<dbReference type="KEGG" id="ncon:LC1Nh_0298"/>
<keyword evidence="1" id="KW-0175">Coiled coil</keyword>